<keyword evidence="3" id="KW-1185">Reference proteome</keyword>
<sequence length="94" mass="10535">MPAKAGNPLYFDLTTKHAQLLHSELEALPFLLQKSGKSRLARDYSSMTTKVPVMRYIRINIDPARIFFAHGTVQIIHGKEGVISMAGIAKWRLA</sequence>
<dbReference type="HOGENOM" id="CLU_2383199_0_0_4"/>
<reference evidence="3" key="2">
    <citation type="submission" date="2005-08" db="EMBL/GenBank/DDBJ databases">
        <title>Complete sequence of chromosome 1 of Nitrosospira multiformis ATCC 25196.</title>
        <authorList>
            <person name="Copeland A."/>
            <person name="Lucas S."/>
            <person name="Lapidus A."/>
            <person name="Barry K."/>
            <person name="Detter J.C."/>
            <person name="Glavina T."/>
            <person name="Hammon N."/>
            <person name="Israni S."/>
            <person name="Pitluck S."/>
            <person name="Chain P."/>
            <person name="Malfatti S."/>
            <person name="Shin M."/>
            <person name="Vergez L."/>
            <person name="Schmutz J."/>
            <person name="Larimer F."/>
            <person name="Land M."/>
            <person name="Hauser L."/>
            <person name="Kyrpides N."/>
            <person name="Lykidis A."/>
            <person name="Richardson P."/>
        </authorList>
    </citation>
    <scope>NUCLEOTIDE SEQUENCE [LARGE SCALE GENOMIC DNA]</scope>
    <source>
        <strain evidence="3">ATCC 25196 / NCIMB 11849 / C 71</strain>
    </source>
</reference>
<evidence type="ECO:0000313" key="2">
    <source>
        <dbReference type="EMBL" id="SEF46639.1"/>
    </source>
</evidence>
<gene>
    <name evidence="1" type="ordered locus">Nmul_A0870</name>
    <name evidence="2" type="ORF">SAMN05216403_10239</name>
</gene>
<dbReference type="Proteomes" id="UP000236751">
    <property type="component" value="Unassembled WGS sequence"/>
</dbReference>
<dbReference type="Proteomes" id="UP000002718">
    <property type="component" value="Chromosome"/>
</dbReference>
<dbReference type="KEGG" id="nmu:Nmul_A0870"/>
<proteinExistence type="predicted"/>
<dbReference type="STRING" id="323848.Nmul_A0870"/>
<dbReference type="EMBL" id="CP000103">
    <property type="protein sequence ID" value="ABB74173.1"/>
    <property type="molecule type" value="Genomic_DNA"/>
</dbReference>
<dbReference type="AlphaFoldDB" id="Q2YAP8"/>
<reference evidence="2 4" key="4">
    <citation type="submission" date="2016-10" db="EMBL/GenBank/DDBJ databases">
        <authorList>
            <person name="de Groot N.N."/>
        </authorList>
    </citation>
    <scope>NUCLEOTIDE SEQUENCE [LARGE SCALE GENOMIC DNA]</scope>
    <source>
        <strain evidence="2 4">Nl13</strain>
    </source>
</reference>
<accession>Q2YAP8</accession>
<reference evidence="1" key="1">
    <citation type="submission" date="2005-08" db="EMBL/GenBank/DDBJ databases">
        <title>Complete sequence of Chromosome 1 of Nitrosospira multiformis ATCC 25196.</title>
        <authorList>
            <consortium name="US DOE Joint Genome Institute"/>
            <person name="Copeland A."/>
            <person name="Lucas S."/>
            <person name="Lapidus A."/>
            <person name="Barry K."/>
            <person name="Detter J.C."/>
            <person name="Glavina T."/>
            <person name="Hammon N."/>
            <person name="Israni S."/>
            <person name="Pitluck S."/>
            <person name="Chain P."/>
            <person name="Malfatti S."/>
            <person name="Shin M."/>
            <person name="Vergez L."/>
            <person name="Schmutz J."/>
            <person name="Larimer F."/>
            <person name="Land M."/>
            <person name="Hauser L."/>
            <person name="Kyrpides N."/>
            <person name="Lykidis A."/>
            <person name="Richardson P."/>
        </authorList>
    </citation>
    <scope>NUCLEOTIDE SEQUENCE</scope>
    <source>
        <strain evidence="1">ATCC 25196</strain>
    </source>
</reference>
<evidence type="ECO:0000313" key="3">
    <source>
        <dbReference type="Proteomes" id="UP000002718"/>
    </source>
</evidence>
<evidence type="ECO:0000313" key="1">
    <source>
        <dbReference type="EMBL" id="ABB74173.1"/>
    </source>
</evidence>
<organism evidence="1 3">
    <name type="scientific">Nitrosospira multiformis (strain ATCC 25196 / NCIMB 11849 / C 71)</name>
    <dbReference type="NCBI Taxonomy" id="323848"/>
    <lineage>
        <taxon>Bacteria</taxon>
        <taxon>Pseudomonadati</taxon>
        <taxon>Pseudomonadota</taxon>
        <taxon>Betaproteobacteria</taxon>
        <taxon>Nitrosomonadales</taxon>
        <taxon>Nitrosomonadaceae</taxon>
        <taxon>Nitrosospira</taxon>
    </lineage>
</organism>
<name>Q2YAP8_NITMU</name>
<protein>
    <submittedName>
        <fullName evidence="1">Uncharacterized protein</fullName>
    </submittedName>
</protein>
<dbReference type="EMBL" id="FNVK01000002">
    <property type="protein sequence ID" value="SEF46639.1"/>
    <property type="molecule type" value="Genomic_DNA"/>
</dbReference>
<reference evidence="1 3" key="3">
    <citation type="journal article" date="2008" name="Appl. Environ. Microbiol.">
        <title>Complete genome sequence of Nitrosospira multiformis, an ammonia-oxidizing bacterium from the soil environment.</title>
        <authorList>
            <person name="Norton J.M."/>
            <person name="Klotz M.G."/>
            <person name="Stein L.Y."/>
            <person name="Arp D.J."/>
            <person name="Bottomley P.J."/>
            <person name="Chain P.S."/>
            <person name="Hauser L.J."/>
            <person name="Land M.L."/>
            <person name="Larimer F.W."/>
            <person name="Shin M.W."/>
            <person name="Starkenburg S.R."/>
        </authorList>
    </citation>
    <scope>NUCLEOTIDE SEQUENCE [LARGE SCALE GENOMIC DNA]</scope>
    <source>
        <strain evidence="1">ATCC 25196</strain>
        <strain evidence="3">ATCC 25196 / NCIMB 11849 / C 71</strain>
    </source>
</reference>
<evidence type="ECO:0000313" key="4">
    <source>
        <dbReference type="Proteomes" id="UP000236751"/>
    </source>
</evidence>